<keyword evidence="2" id="KW-0812">Transmembrane</keyword>
<organism evidence="5 6">
    <name type="scientific">Macrostomum lignano</name>
    <dbReference type="NCBI Taxonomy" id="282301"/>
    <lineage>
        <taxon>Eukaryota</taxon>
        <taxon>Metazoa</taxon>
        <taxon>Spiralia</taxon>
        <taxon>Lophotrochozoa</taxon>
        <taxon>Platyhelminthes</taxon>
        <taxon>Rhabditophora</taxon>
        <taxon>Macrostomorpha</taxon>
        <taxon>Macrostomida</taxon>
        <taxon>Macrostomidae</taxon>
        <taxon>Macrostomum</taxon>
    </lineage>
</organism>
<feature type="domain" description="VWFA" evidence="4">
    <location>
        <begin position="321"/>
        <end position="498"/>
    </location>
</feature>
<name>A0A267ENH8_9PLAT</name>
<keyword evidence="2" id="KW-0472">Membrane</keyword>
<sequence length="935" mass="100317">MAAINVVSWLLILGLLSHCSATNIRLNTDYRLDNILILVQNENFASVDNMKALKGYLAYVSHQMARATEAVGRRISINTVRLLVPPSKIAELKNAGVFPSMPATWESEVSADVVLENPGGKVKAIPADECYGPNKWIKMPEYTVRRNATANSFLRELSIYLWGLLSESVSGVQFYQDGSGTFQPSVCSSNMPGQYRLRNSISSGTDSSSICLSELVRLENFSLAKMQEICEFTPKPSPTGNNWGSILSQPVSLFCDSKSFNNDTRVHHSSQVPNPFNRACGGLSAGEVLRKHPHFLPTTPGASVQETQPTVLLVEKSAFRDVVLVLDVSGSMNGDRIKNEIRSATIYVKYFLETGARLSIVSFSATARELQTLLKVTDDSVREQLAKKIQSLAAGGSTNISGAIYEAMSILGATAPYTKSQTGFVVLITDGEHNTGPNLTVAIEQAAKTSIVFDTISISRYADERMARLANLTNGRSTFVSENTPANVELEVSFADLVKRSVGGGENAVLLQTSAITLPTTSGSVSVGDTDILYFMISLPGTTLSTVNFTATSPTGTVYGRFSPDPGVYQIDTAVNTIVIKIPPHEVVPGTWNWWLTGASTSGRRKRSAEELLLIRRARSTSSGSLIVIGGTGSANSTVLLDTWLRVSSFPQVNQFSVQKIYAYVTNNSAPLTGAILEAMVAPSSGSPFTVQLKDDGLGADLTANDGIYVALVLPEKMTSQGDYGVTVTMTSPVSRTSTAGKFRVENVASAPVTLPPGRITDLAVESSVKHQYVQVRFTSPGNQAYQGVPAAYEIRASNSFDQLTANFSSCDLVGRITGQPAGWPLQFDLRPENLTAIRINVTFFLSAVAVSTTGVSGEPSFPMGGALTYPAIQAGGEEVVQTEPPPIRTDESDKTDAPEQQESQWTPELIAGVAVTAVVNVAEFVAIVLVAVKF</sequence>
<protein>
    <recommendedName>
        <fullName evidence="4">VWFA domain-containing protein</fullName>
    </recommendedName>
</protein>
<feature type="region of interest" description="Disordered" evidence="1">
    <location>
        <begin position="879"/>
        <end position="904"/>
    </location>
</feature>
<feature type="signal peptide" evidence="3">
    <location>
        <begin position="1"/>
        <end position="21"/>
    </location>
</feature>
<evidence type="ECO:0000256" key="1">
    <source>
        <dbReference type="SAM" id="MobiDB-lite"/>
    </source>
</evidence>
<dbReference type="SUPFAM" id="SSF53300">
    <property type="entry name" value="vWA-like"/>
    <property type="match status" value="1"/>
</dbReference>
<feature type="transmembrane region" description="Helical" evidence="2">
    <location>
        <begin position="910"/>
        <end position="933"/>
    </location>
</feature>
<evidence type="ECO:0000313" key="6">
    <source>
        <dbReference type="Proteomes" id="UP000215902"/>
    </source>
</evidence>
<dbReference type="PROSITE" id="PS50234">
    <property type="entry name" value="VWFA"/>
    <property type="match status" value="1"/>
</dbReference>
<reference evidence="5 6" key="1">
    <citation type="submission" date="2017-06" db="EMBL/GenBank/DDBJ databases">
        <title>A platform for efficient transgenesis in Macrostomum lignano, a flatworm model organism for stem cell research.</title>
        <authorList>
            <person name="Berezikov E."/>
        </authorList>
    </citation>
    <scope>NUCLEOTIDE SEQUENCE [LARGE SCALE GENOMIC DNA]</scope>
    <source>
        <strain evidence="5">DV1</strain>
        <tissue evidence="5">Whole organism</tissue>
    </source>
</reference>
<evidence type="ECO:0000256" key="3">
    <source>
        <dbReference type="SAM" id="SignalP"/>
    </source>
</evidence>
<dbReference type="SMART" id="SM00327">
    <property type="entry name" value="VWA"/>
    <property type="match status" value="1"/>
</dbReference>
<proteinExistence type="predicted"/>
<keyword evidence="6" id="KW-1185">Reference proteome</keyword>
<feature type="compositionally biased region" description="Basic and acidic residues" evidence="1">
    <location>
        <begin position="889"/>
        <end position="898"/>
    </location>
</feature>
<dbReference type="InterPro" id="IPR051266">
    <property type="entry name" value="CLCR"/>
</dbReference>
<gene>
    <name evidence="5" type="ORF">BOX15_Mlig010915g2</name>
</gene>
<feature type="chain" id="PRO_5011995121" description="VWFA domain-containing protein" evidence="3">
    <location>
        <begin position="22"/>
        <end position="935"/>
    </location>
</feature>
<keyword evidence="3" id="KW-0732">Signal</keyword>
<dbReference type="InterPro" id="IPR036465">
    <property type="entry name" value="vWFA_dom_sf"/>
</dbReference>
<accession>A0A267ENH8</accession>
<comment type="caution">
    <text evidence="5">The sequence shown here is derived from an EMBL/GenBank/DDBJ whole genome shotgun (WGS) entry which is preliminary data.</text>
</comment>
<dbReference type="NCBIfam" id="NF041940">
    <property type="entry name" value="choice_anch_X"/>
    <property type="match status" value="1"/>
</dbReference>
<dbReference type="Pfam" id="PF00092">
    <property type="entry name" value="VWA"/>
    <property type="match status" value="1"/>
</dbReference>
<keyword evidence="2" id="KW-1133">Transmembrane helix</keyword>
<dbReference type="Gene3D" id="3.40.50.410">
    <property type="entry name" value="von Willebrand factor, type A domain"/>
    <property type="match status" value="1"/>
</dbReference>
<dbReference type="CDD" id="cd00198">
    <property type="entry name" value="vWFA"/>
    <property type="match status" value="1"/>
</dbReference>
<dbReference type="InterPro" id="IPR002035">
    <property type="entry name" value="VWF_A"/>
</dbReference>
<evidence type="ECO:0000313" key="5">
    <source>
        <dbReference type="EMBL" id="PAA62322.1"/>
    </source>
</evidence>
<dbReference type="EMBL" id="NIVC01001950">
    <property type="protein sequence ID" value="PAA62322.1"/>
    <property type="molecule type" value="Genomic_DNA"/>
</dbReference>
<dbReference type="AlphaFoldDB" id="A0A267ENH8"/>
<dbReference type="Proteomes" id="UP000215902">
    <property type="component" value="Unassembled WGS sequence"/>
</dbReference>
<evidence type="ECO:0000256" key="2">
    <source>
        <dbReference type="SAM" id="Phobius"/>
    </source>
</evidence>
<dbReference type="OrthoDB" id="10021899at2759"/>
<dbReference type="STRING" id="282301.A0A267ENH8"/>
<evidence type="ECO:0000259" key="4">
    <source>
        <dbReference type="PROSITE" id="PS50234"/>
    </source>
</evidence>
<dbReference type="PANTHER" id="PTHR10579">
    <property type="entry name" value="CALCIUM-ACTIVATED CHLORIDE CHANNEL REGULATOR"/>
    <property type="match status" value="1"/>
</dbReference>
<dbReference type="PANTHER" id="PTHR10579:SF43">
    <property type="entry name" value="ZINC FINGER (C3HC4-TYPE RING FINGER) FAMILY PROTEIN"/>
    <property type="match status" value="1"/>
</dbReference>